<gene>
    <name evidence="1" type="ORF">PoMZ_08656</name>
</gene>
<dbReference type="Proteomes" id="UP000294847">
    <property type="component" value="Chromosome 4"/>
</dbReference>
<feature type="non-terminal residue" evidence="1">
    <location>
        <position position="1"/>
    </location>
</feature>
<sequence>SAVTTAPKARRTAGLHGGVTCRPADTIVFAGGQKLERRHAPGKNQSEYLFALPETISFASSLAISSTVQSMS</sequence>
<evidence type="ECO:0000313" key="1">
    <source>
        <dbReference type="EMBL" id="QBZ61701.1"/>
    </source>
</evidence>
<proteinExistence type="predicted"/>
<name>A0A4P7NI66_PYROR</name>
<dbReference type="EMBL" id="CP034207">
    <property type="protein sequence ID" value="QBZ61701.1"/>
    <property type="molecule type" value="Genomic_DNA"/>
</dbReference>
<accession>A0A4P7NI66</accession>
<reference evidence="1 2" key="1">
    <citation type="journal article" date="2019" name="Mol. Biol. Evol.">
        <title>Blast fungal genomes show frequent chromosomal changes, gene gains and losses, and effector gene turnover.</title>
        <authorList>
            <person name="Gomez Luciano L.B."/>
            <person name="Jason Tsai I."/>
            <person name="Chuma I."/>
            <person name="Tosa Y."/>
            <person name="Chen Y.H."/>
            <person name="Li J.Y."/>
            <person name="Li M.Y."/>
            <person name="Jade Lu M.Y."/>
            <person name="Nakayashiki H."/>
            <person name="Li W.H."/>
        </authorList>
    </citation>
    <scope>NUCLEOTIDE SEQUENCE [LARGE SCALE GENOMIC DNA]</scope>
    <source>
        <strain evidence="1">MZ5-1-6</strain>
    </source>
</reference>
<organism evidence="1 2">
    <name type="scientific">Pyricularia oryzae</name>
    <name type="common">Rice blast fungus</name>
    <name type="synonym">Magnaporthe oryzae</name>
    <dbReference type="NCBI Taxonomy" id="318829"/>
    <lineage>
        <taxon>Eukaryota</taxon>
        <taxon>Fungi</taxon>
        <taxon>Dikarya</taxon>
        <taxon>Ascomycota</taxon>
        <taxon>Pezizomycotina</taxon>
        <taxon>Sordariomycetes</taxon>
        <taxon>Sordariomycetidae</taxon>
        <taxon>Magnaporthales</taxon>
        <taxon>Pyriculariaceae</taxon>
        <taxon>Pyricularia</taxon>
    </lineage>
</organism>
<protein>
    <submittedName>
        <fullName evidence="1">Uncharacterized protein</fullName>
    </submittedName>
</protein>
<evidence type="ECO:0000313" key="2">
    <source>
        <dbReference type="Proteomes" id="UP000294847"/>
    </source>
</evidence>
<dbReference type="AlphaFoldDB" id="A0A4P7NI66"/>